<dbReference type="GO" id="GO:0042910">
    <property type="term" value="F:xenobiotic transmembrane transporter activity"/>
    <property type="evidence" value="ECO:0007669"/>
    <property type="project" value="TreeGrafter"/>
</dbReference>
<dbReference type="Gene3D" id="1.20.1640.10">
    <property type="entry name" value="Multidrug efflux transporter AcrB transmembrane domain"/>
    <property type="match status" value="2"/>
</dbReference>
<name>A0A1G6CCV7_9HYPH</name>
<keyword evidence="4" id="KW-1185">Reference proteome</keyword>
<keyword evidence="2" id="KW-0472">Membrane</keyword>
<dbReference type="OrthoDB" id="9807350at2"/>
<feature type="transmembrane region" description="Helical" evidence="2">
    <location>
        <begin position="24"/>
        <end position="44"/>
    </location>
</feature>
<evidence type="ECO:0000256" key="1">
    <source>
        <dbReference type="SAM" id="MobiDB-lite"/>
    </source>
</evidence>
<feature type="transmembrane region" description="Helical" evidence="2">
    <location>
        <begin position="340"/>
        <end position="359"/>
    </location>
</feature>
<keyword evidence="2" id="KW-1133">Transmembrane helix</keyword>
<feature type="transmembrane region" description="Helical" evidence="2">
    <location>
        <begin position="987"/>
        <end position="1016"/>
    </location>
</feature>
<feature type="transmembrane region" description="Helical" evidence="2">
    <location>
        <begin position="525"/>
        <end position="551"/>
    </location>
</feature>
<sequence length="1059" mass="111690">MAETETTSSTRAAGFASLFVRRPVLAIVLNLLILVAGGAAILGVEVRELPNIDRPVITVRTDYDGATPETVDKEITAVVEGAVARTPGVDSISSRSSAGESRVTIEFSESTDLNVAANDLRDAIGGLRSLPDDADAPVVIKADADSDAIMRLSATSTTRPIDELTRIVNDMVVDRLAAIDGVADVTIYGDREQMVRIIVDPDAMAARGLAAGDLFSALSNVALDAPAGRVSDATQTLLVRADASAKSAEDIGAVRINPTTRVRDVADVVFGRADESSTMRVNGVTGVGMALVRQASSNTLEISARVHEAVADLQTSLPDDVSLIITSDDATFISGAIDEVIFTLLLATAIVVGVIFVFLRSVRITFIPAITVPIALIGTVGAIYLAGFSINILTLLALVLATGMVVDDAIVVVENISRQRHLGLGPRAAAVVGTKQVFFAVISTTATLAAVFIPISFFPGTAGRLFSEFGFVLAFAVLLSSVVALTIVPMLASRWIGEGTTESSSFLGRGISAIGRGAERLYARLLRACLAAPIVVVVVAVLFAGAAGVAFTQLPNQLTPMEDRGFIPISIRAPQGATVEYTAEQVHKAEAVLAPFIESGEVQNIFARARGFGGGGFMFVSLAPWDQRERSQQEITADLNARLGAIPGIQVFAYTPNSLGIRGGGQGLRFAVAGNDYDQIAAAADALQVAMSEDPAFSNVRLDYDTTQPQLSINIDRERAADLGISIENISSFVQALLDGRDLGNFYIGDDPIEIRLQAPEGMIQDPSGLDRIQLRSSSGSMVPLASLVTFEESAVAPNLQRQDQRRAVPMTASLAEGVDLRQAMSELEAIVETVLPPGMTILYSGEAKELDRASSGVMQTFLFALVIVLLVLAAQFESFVSALILVATVPFGLAAAVFAMLLTGGSLNIYSQIGLVLLVGLMSKNGILIVEFANQLRDQGQSVRDAIYNASLIRLRPVVMTMISTVLSGLPLILTSGAGSEAREALGWIIVGGLGFATLATLFLTPVVFCLLAGFSKPRVTEEQRLERELRAAEGIPLGMTPTPEELGEAEPARVPAE</sequence>
<dbReference type="AlphaFoldDB" id="A0A1G6CCV7"/>
<protein>
    <submittedName>
        <fullName evidence="3">Hydrophobic/amphiphilic exporter-1, HAE1 family</fullName>
    </submittedName>
</protein>
<evidence type="ECO:0000313" key="3">
    <source>
        <dbReference type="EMBL" id="SDB30582.1"/>
    </source>
</evidence>
<dbReference type="GO" id="GO:0005886">
    <property type="term" value="C:plasma membrane"/>
    <property type="evidence" value="ECO:0007669"/>
    <property type="project" value="TreeGrafter"/>
</dbReference>
<dbReference type="STRING" id="665467.SAMN02982931_02321"/>
<dbReference type="PANTHER" id="PTHR32063:SF14">
    <property type="entry name" value="BLL4319 PROTEIN"/>
    <property type="match status" value="1"/>
</dbReference>
<dbReference type="Gene3D" id="3.30.70.1320">
    <property type="entry name" value="Multidrug efflux transporter AcrB pore domain like"/>
    <property type="match status" value="1"/>
</dbReference>
<dbReference type="SUPFAM" id="SSF82866">
    <property type="entry name" value="Multidrug efflux transporter AcrB transmembrane domain"/>
    <property type="match status" value="2"/>
</dbReference>
<dbReference type="PANTHER" id="PTHR32063">
    <property type="match status" value="1"/>
</dbReference>
<feature type="transmembrane region" description="Helical" evidence="2">
    <location>
        <begin position="956"/>
        <end position="975"/>
    </location>
</feature>
<dbReference type="EMBL" id="FMXQ01000004">
    <property type="protein sequence ID" value="SDB30582.1"/>
    <property type="molecule type" value="Genomic_DNA"/>
</dbReference>
<feature type="transmembrane region" description="Helical" evidence="2">
    <location>
        <begin position="366"/>
        <end position="386"/>
    </location>
</feature>
<dbReference type="Pfam" id="PF00873">
    <property type="entry name" value="ACR_tran"/>
    <property type="match status" value="1"/>
</dbReference>
<feature type="transmembrane region" description="Helical" evidence="2">
    <location>
        <begin position="857"/>
        <end position="877"/>
    </location>
</feature>
<accession>A0A1G6CCV7</accession>
<dbReference type="Gene3D" id="3.30.2090.10">
    <property type="entry name" value="Multidrug efflux transporter AcrB TolC docking domain, DN and DC subdomains"/>
    <property type="match status" value="2"/>
</dbReference>
<proteinExistence type="predicted"/>
<dbReference type="Proteomes" id="UP000199071">
    <property type="component" value="Unassembled WGS sequence"/>
</dbReference>
<dbReference type="SUPFAM" id="SSF82714">
    <property type="entry name" value="Multidrug efflux transporter AcrB TolC docking domain, DN and DC subdomains"/>
    <property type="match status" value="2"/>
</dbReference>
<organism evidence="3 4">
    <name type="scientific">Bauldia litoralis</name>
    <dbReference type="NCBI Taxonomy" id="665467"/>
    <lineage>
        <taxon>Bacteria</taxon>
        <taxon>Pseudomonadati</taxon>
        <taxon>Pseudomonadota</taxon>
        <taxon>Alphaproteobacteria</taxon>
        <taxon>Hyphomicrobiales</taxon>
        <taxon>Kaistiaceae</taxon>
        <taxon>Bauldia</taxon>
    </lineage>
</organism>
<feature type="transmembrane region" description="Helical" evidence="2">
    <location>
        <begin position="469"/>
        <end position="492"/>
    </location>
</feature>
<dbReference type="InterPro" id="IPR027463">
    <property type="entry name" value="AcrB_DN_DC_subdom"/>
</dbReference>
<evidence type="ECO:0000256" key="2">
    <source>
        <dbReference type="SAM" id="Phobius"/>
    </source>
</evidence>
<feature type="region of interest" description="Disordered" evidence="1">
    <location>
        <begin position="1038"/>
        <end position="1059"/>
    </location>
</feature>
<dbReference type="SUPFAM" id="SSF82693">
    <property type="entry name" value="Multidrug efflux transporter AcrB pore domain, PN1, PN2, PC1 and PC2 subdomains"/>
    <property type="match status" value="4"/>
</dbReference>
<feature type="transmembrane region" description="Helical" evidence="2">
    <location>
        <begin position="437"/>
        <end position="457"/>
    </location>
</feature>
<feature type="transmembrane region" description="Helical" evidence="2">
    <location>
        <begin position="392"/>
        <end position="416"/>
    </location>
</feature>
<keyword evidence="2" id="KW-0812">Transmembrane</keyword>
<evidence type="ECO:0000313" key="4">
    <source>
        <dbReference type="Proteomes" id="UP000199071"/>
    </source>
</evidence>
<feature type="transmembrane region" description="Helical" evidence="2">
    <location>
        <begin position="884"/>
        <end position="904"/>
    </location>
</feature>
<dbReference type="RefSeq" id="WP_090876782.1">
    <property type="nucleotide sequence ID" value="NZ_FMXQ01000004.1"/>
</dbReference>
<feature type="transmembrane region" description="Helical" evidence="2">
    <location>
        <begin position="910"/>
        <end position="935"/>
    </location>
</feature>
<dbReference type="Gene3D" id="3.30.70.1430">
    <property type="entry name" value="Multidrug efflux transporter AcrB pore domain"/>
    <property type="match status" value="2"/>
</dbReference>
<gene>
    <name evidence="3" type="ORF">SAMN02982931_02321</name>
</gene>
<dbReference type="PRINTS" id="PR00702">
    <property type="entry name" value="ACRIFLAVINRP"/>
</dbReference>
<reference evidence="3 4" key="1">
    <citation type="submission" date="2016-10" db="EMBL/GenBank/DDBJ databases">
        <authorList>
            <person name="de Groot N.N."/>
        </authorList>
    </citation>
    <scope>NUCLEOTIDE SEQUENCE [LARGE SCALE GENOMIC DNA]</scope>
    <source>
        <strain evidence="3 4">ATCC 35022</strain>
    </source>
</reference>
<dbReference type="InterPro" id="IPR001036">
    <property type="entry name" value="Acrflvin-R"/>
</dbReference>
<dbReference type="Gene3D" id="3.30.70.1440">
    <property type="entry name" value="Multidrug efflux transporter AcrB pore domain"/>
    <property type="match status" value="1"/>
</dbReference>